<dbReference type="AlphaFoldDB" id="A0A7R8XAI6"/>
<dbReference type="OrthoDB" id="10263226at2759"/>
<dbReference type="InterPro" id="IPR036890">
    <property type="entry name" value="HATPase_C_sf"/>
</dbReference>
<accession>A0A7R8XAI6</accession>
<keyword evidence="7" id="KW-1133">Transmembrane helix</keyword>
<dbReference type="GO" id="GO:0032389">
    <property type="term" value="C:MutLalpha complex"/>
    <property type="evidence" value="ECO:0007669"/>
    <property type="project" value="TreeGrafter"/>
</dbReference>
<evidence type="ECO:0000256" key="3">
    <source>
        <dbReference type="ARBA" id="ARBA00022763"/>
    </source>
</evidence>
<evidence type="ECO:0000256" key="6">
    <source>
        <dbReference type="SAM" id="MobiDB-lite"/>
    </source>
</evidence>
<dbReference type="InterPro" id="IPR020568">
    <property type="entry name" value="Ribosomal_Su5_D2-typ_SF"/>
</dbReference>
<dbReference type="InterPro" id="IPR032189">
    <property type="entry name" value="Mlh1_C"/>
</dbReference>
<evidence type="ECO:0000256" key="7">
    <source>
        <dbReference type="SAM" id="Phobius"/>
    </source>
</evidence>
<dbReference type="GO" id="GO:0140664">
    <property type="term" value="F:ATP-dependent DNA damage sensor activity"/>
    <property type="evidence" value="ECO:0007669"/>
    <property type="project" value="InterPro"/>
</dbReference>
<feature type="transmembrane region" description="Helical" evidence="7">
    <location>
        <begin position="390"/>
        <end position="408"/>
    </location>
</feature>
<dbReference type="SUPFAM" id="SSF55874">
    <property type="entry name" value="ATPase domain of HSP90 chaperone/DNA topoisomerase II/histidine kinase"/>
    <property type="match status" value="1"/>
</dbReference>
<reference evidence="9" key="1">
    <citation type="submission" date="2020-11" db="EMBL/GenBank/DDBJ databases">
        <authorList>
            <person name="Tran Van P."/>
        </authorList>
    </citation>
    <scope>NUCLEOTIDE SEQUENCE</scope>
</reference>
<dbReference type="Gene3D" id="3.30.230.10">
    <property type="match status" value="1"/>
</dbReference>
<protein>
    <recommendedName>
        <fullName evidence="8">DNA mismatch repair protein S5 domain-containing protein</fullName>
    </recommendedName>
</protein>
<feature type="transmembrane region" description="Helical" evidence="7">
    <location>
        <begin position="428"/>
        <end position="454"/>
    </location>
</feature>
<comment type="similarity">
    <text evidence="2">Belongs to the DNA mismatch repair MutL/HexB family.</text>
</comment>
<dbReference type="GO" id="GO:0030983">
    <property type="term" value="F:mismatched DNA binding"/>
    <property type="evidence" value="ECO:0007669"/>
    <property type="project" value="InterPro"/>
</dbReference>
<dbReference type="NCBIfam" id="TIGR00585">
    <property type="entry name" value="mutl"/>
    <property type="match status" value="1"/>
</dbReference>
<evidence type="ECO:0000256" key="2">
    <source>
        <dbReference type="ARBA" id="ARBA00006082"/>
    </source>
</evidence>
<dbReference type="Gene3D" id="3.30.565.10">
    <property type="entry name" value="Histidine kinase-like ATPase, C-terminal domain"/>
    <property type="match status" value="1"/>
</dbReference>
<dbReference type="InterPro" id="IPR038973">
    <property type="entry name" value="MutL/Mlh/Pms-like"/>
</dbReference>
<keyword evidence="7" id="KW-0812">Transmembrane</keyword>
<evidence type="ECO:0000256" key="1">
    <source>
        <dbReference type="ARBA" id="ARBA00004123"/>
    </source>
</evidence>
<keyword evidence="5" id="KW-0539">Nucleus</keyword>
<organism evidence="9">
    <name type="scientific">Darwinula stevensoni</name>
    <dbReference type="NCBI Taxonomy" id="69355"/>
    <lineage>
        <taxon>Eukaryota</taxon>
        <taxon>Metazoa</taxon>
        <taxon>Ecdysozoa</taxon>
        <taxon>Arthropoda</taxon>
        <taxon>Crustacea</taxon>
        <taxon>Oligostraca</taxon>
        <taxon>Ostracoda</taxon>
        <taxon>Podocopa</taxon>
        <taxon>Podocopida</taxon>
        <taxon>Darwinulocopina</taxon>
        <taxon>Darwinuloidea</taxon>
        <taxon>Darwinulidae</taxon>
        <taxon>Darwinula</taxon>
    </lineage>
</organism>
<evidence type="ECO:0000259" key="8">
    <source>
        <dbReference type="SMART" id="SM01340"/>
    </source>
</evidence>
<proteinExistence type="inferred from homology"/>
<dbReference type="GO" id="GO:0006506">
    <property type="term" value="P:GPI anchor biosynthetic process"/>
    <property type="evidence" value="ECO:0007669"/>
    <property type="project" value="InterPro"/>
</dbReference>
<sequence length="1155" mass="128408">MANGGEKVIEEVEDLYVDLNGTISADQLEKAGPIQVVGAETKSPIIQIGNNFFQGKYKESLGTHVFFEETQPPPSTDPLKPICTEFFLLVIPFLLIITTEVNNLRQWLSFLFAAAIFDLLYNTKPKKTLSEEFQEFLKHPAPQGSLTWVTNLRVVTNLTTCICILAVDFQIFPRRLAKTEETGFSLMDVGTGVFVLANAIVSPSVSFSASSPSSSSNKYRIWKVMKSSAILLALGFVRFLTTEAIDYQKHVTEYGVHWNFFFTLAAVKRGRAAGGGVLKPHPSDIGGEKSYLQGGTKLHPRMISEVVMILMGREHGLSVGLMVLLLYEASLQLFGLQQWILGSSHRQGIISANREGLASLCGYLGLALLGTRIGAWAFQYRKDRLEELLSLMKLSLVTVSLGFLLFFLHTTEISIVSRRLANLSYCLWIVVFYTSYLCLLWSVDILLAFCDLLHGKGGGRGGRRHMPWLIEAMNGNALLMFLWGNLLTGLVNLTMNTMEVPPGSTSIQVTVKSGGLKMIQIVDNGHGITVEDLEIVCHRFTTSKLREFSDLSTISTYGFRGEALASISHVAHLTITTRTAKDQCAFRAVYVNGELQGVPKVCAGNVGTQILVEDLFFNMSQRKNVLKSPTEEYARIADVITRYAIHHARAGFSLKKHGESSTDIRTAPGSTPLDNIQTLYGKSVARDLLALSFVNKELDLKATGYVSKPSFSSKRFTFLLFINHRLVDCSTLKKAIEGIYSGFLGKGSYPWVYLSLDLKPENLDVNVHPTKSEVIFLHQEKIIQQVEQTIDTLLMGSGSSQTYYAQTLLPIPGEALKGDIMKAGSSEEDSFKKQKPNAHELVRMDSRLQKLDKFFAEPSNKTADTSSIAADVAQMSSPNLSQAASSVTTEKREQMSRKTAGGGYIGRDLRLGSIASLRRQVEERSHAGIRAMLHDLTFVSSIDESLTLIQHSTKLLIANTRRLSEELFYQILLYDFANFGAMKLSTPVSLEDLVRLGLYEETAVETKEGEEADDEEGTESLVTRITDILTSRAAMLDDYFALEVSPNKELVSIPLLLASIFLENYVPCLEGLPRYLVRLATEVDWSAEKPCLQGICHETASFYAKMKKENWEWTTEHVVYPAMRQMLSPPKSFASDATFIQVAHLPDLYRVFERC</sequence>
<dbReference type="InterPro" id="IPR009447">
    <property type="entry name" value="PIGW/GWT1"/>
</dbReference>
<gene>
    <name evidence="9" type="ORF">DSTB1V02_LOCUS4130</name>
</gene>
<dbReference type="InterPro" id="IPR019481">
    <property type="entry name" value="TFIIIC_triple_barrel"/>
</dbReference>
<evidence type="ECO:0000313" key="10">
    <source>
        <dbReference type="Proteomes" id="UP000677054"/>
    </source>
</evidence>
<dbReference type="FunFam" id="3.30.230.10:FF:000014">
    <property type="entry name" value="DNA mismatch repair protein Mlh1"/>
    <property type="match status" value="1"/>
</dbReference>
<keyword evidence="10" id="KW-1185">Reference proteome</keyword>
<dbReference type="InterPro" id="IPR014721">
    <property type="entry name" value="Ribsml_uS5_D2-typ_fold_subgr"/>
</dbReference>
<feature type="transmembrane region" description="Helical" evidence="7">
    <location>
        <begin position="356"/>
        <end position="378"/>
    </location>
</feature>
<feature type="compositionally biased region" description="Polar residues" evidence="6">
    <location>
        <begin position="879"/>
        <end position="888"/>
    </location>
</feature>
<dbReference type="InterPro" id="IPR002099">
    <property type="entry name" value="MutL/Mlh/PMS"/>
</dbReference>
<dbReference type="Pfam" id="PF16413">
    <property type="entry name" value="Mlh1_C"/>
    <property type="match status" value="1"/>
</dbReference>
<feature type="region of interest" description="Disordered" evidence="6">
    <location>
        <begin position="879"/>
        <end position="898"/>
    </location>
</feature>
<dbReference type="Pfam" id="PF01119">
    <property type="entry name" value="DNA_mis_repair"/>
    <property type="match status" value="1"/>
</dbReference>
<dbReference type="CDD" id="cd16926">
    <property type="entry name" value="HATPase_MutL-MLH-PMS-like"/>
    <property type="match status" value="1"/>
</dbReference>
<dbReference type="GO" id="GO:0016446">
    <property type="term" value="P:somatic hypermutation of immunoglobulin genes"/>
    <property type="evidence" value="ECO:0007669"/>
    <property type="project" value="TreeGrafter"/>
</dbReference>
<dbReference type="Pfam" id="PF10419">
    <property type="entry name" value="TFIIIC_sub6"/>
    <property type="match status" value="1"/>
</dbReference>
<feature type="transmembrane region" description="Helical" evidence="7">
    <location>
        <begin position="317"/>
        <end position="336"/>
    </location>
</feature>
<keyword evidence="7" id="KW-0472">Membrane</keyword>
<dbReference type="GO" id="GO:0006298">
    <property type="term" value="P:mismatch repair"/>
    <property type="evidence" value="ECO:0007669"/>
    <property type="project" value="InterPro"/>
</dbReference>
<evidence type="ECO:0000256" key="5">
    <source>
        <dbReference type="ARBA" id="ARBA00023242"/>
    </source>
</evidence>
<dbReference type="PROSITE" id="PS00058">
    <property type="entry name" value="DNA_MISMATCH_REPAIR_1"/>
    <property type="match status" value="1"/>
</dbReference>
<dbReference type="InterPro" id="IPR014762">
    <property type="entry name" value="DNA_mismatch_repair_CS"/>
</dbReference>
<name>A0A7R8XAI6_9CRUS</name>
<dbReference type="PANTHER" id="PTHR10073:SF12">
    <property type="entry name" value="DNA MISMATCH REPAIR PROTEIN MLH1"/>
    <property type="match status" value="1"/>
</dbReference>
<keyword evidence="3" id="KW-0227">DNA damage</keyword>
<comment type="subcellular location">
    <subcellularLocation>
        <location evidence="1">Nucleus</location>
    </subcellularLocation>
</comment>
<evidence type="ECO:0000256" key="4">
    <source>
        <dbReference type="ARBA" id="ARBA00023204"/>
    </source>
</evidence>
<dbReference type="GO" id="GO:0016020">
    <property type="term" value="C:membrane"/>
    <property type="evidence" value="ECO:0007669"/>
    <property type="project" value="InterPro"/>
</dbReference>
<feature type="domain" description="DNA mismatch repair protein S5" evidence="8">
    <location>
        <begin position="676"/>
        <end position="795"/>
    </location>
</feature>
<dbReference type="InterPro" id="IPR013507">
    <property type="entry name" value="DNA_mismatch_S5_2-like"/>
</dbReference>
<dbReference type="GO" id="GO:0016887">
    <property type="term" value="F:ATP hydrolysis activity"/>
    <property type="evidence" value="ECO:0007669"/>
    <property type="project" value="InterPro"/>
</dbReference>
<evidence type="ECO:0000313" key="9">
    <source>
        <dbReference type="EMBL" id="CAD7244230.1"/>
    </source>
</evidence>
<dbReference type="Gene3D" id="2.60.40.4370">
    <property type="match status" value="1"/>
</dbReference>
<dbReference type="PANTHER" id="PTHR10073">
    <property type="entry name" value="DNA MISMATCH REPAIR PROTEIN MLH, PMS, MUTL"/>
    <property type="match status" value="1"/>
</dbReference>
<dbReference type="SUPFAM" id="SSF54211">
    <property type="entry name" value="Ribosomal protein S5 domain 2-like"/>
    <property type="match status" value="1"/>
</dbReference>
<dbReference type="GO" id="GO:0016746">
    <property type="term" value="F:acyltransferase activity"/>
    <property type="evidence" value="ECO:0007669"/>
    <property type="project" value="InterPro"/>
</dbReference>
<keyword evidence="4" id="KW-0234">DNA repair</keyword>
<dbReference type="Pfam" id="PF06423">
    <property type="entry name" value="GWT1"/>
    <property type="match status" value="2"/>
</dbReference>
<dbReference type="Proteomes" id="UP000677054">
    <property type="component" value="Unassembled WGS sequence"/>
</dbReference>
<dbReference type="EMBL" id="LR900106">
    <property type="protein sequence ID" value="CAD7244230.1"/>
    <property type="molecule type" value="Genomic_DNA"/>
</dbReference>
<dbReference type="EMBL" id="CAJPEV010000589">
    <property type="protein sequence ID" value="CAG0886731.1"/>
    <property type="molecule type" value="Genomic_DNA"/>
</dbReference>
<dbReference type="GO" id="GO:0005524">
    <property type="term" value="F:ATP binding"/>
    <property type="evidence" value="ECO:0007669"/>
    <property type="project" value="InterPro"/>
</dbReference>
<dbReference type="SMART" id="SM01340">
    <property type="entry name" value="DNA_mis_repair"/>
    <property type="match status" value="1"/>
</dbReference>